<sequence length="449" mass="48570">MARILDQIEHITSTISDTVWPIFLPLLLSTGLFVSIITIFKIRKETTIKDKMKIRDLIGPASISLGAMIGTGAIIGVLGSLSNLSGQGQTHIEAIAIWALIGSLILIPLSYSETLISKIMKQPPKEYIKTLLSPAFGTIYAIAFIVLYIFGFGGFQFSGIDATITIITDRFMGIELAVTQRYLFVVIPLIIIASAIILTKKHDLFINSMTIMIGMAVVIYFAFFFIFVFRTSSHLGTFFTKLFKGLTNPIPMLFGIPLGLVLGLQRVIQTAESGLGALAMAAQESDSEPRSAAIISVIPAAITVIVAILVTSYITSYGVAQGIIKLPADGLARLFGYFDTAVSVTGMFGLVGLSLFTILSGLTTLLGSYYFLSVLLDTRENVNIAIYIVLITLAGTLAVFGFGIVFDVVDLLLFVVSGINVAALVVFSKGKWKDYKLKEKNGECRKNPA</sequence>
<evidence type="ECO:0000256" key="4">
    <source>
        <dbReference type="ARBA" id="ARBA00022475"/>
    </source>
</evidence>
<dbReference type="OrthoDB" id="7056422at2"/>
<keyword evidence="6 8" id="KW-1133">Transmembrane helix</keyword>
<dbReference type="AlphaFoldDB" id="A0A267MGS7"/>
<dbReference type="GO" id="GO:0005886">
    <property type="term" value="C:plasma membrane"/>
    <property type="evidence" value="ECO:0007669"/>
    <property type="project" value="UniProtKB-SubCell"/>
</dbReference>
<dbReference type="InterPro" id="IPR001463">
    <property type="entry name" value="Na/Ala_symport"/>
</dbReference>
<feature type="transmembrane region" description="Helical" evidence="8">
    <location>
        <begin position="411"/>
        <end position="428"/>
    </location>
</feature>
<comment type="caution">
    <text evidence="9">The sequence shown here is derived from an EMBL/GenBank/DDBJ whole genome shotgun (WGS) entry which is preliminary data.</text>
</comment>
<keyword evidence="5 8" id="KW-0812">Transmembrane</keyword>
<evidence type="ECO:0000313" key="9">
    <source>
        <dbReference type="EMBL" id="PAB58784.1"/>
    </source>
</evidence>
<gene>
    <name evidence="9" type="ORF">CCE28_12875</name>
</gene>
<dbReference type="PANTHER" id="PTHR30330:SF7">
    <property type="entry name" value="SODIUM_PROTON-DEPENDENT ALANINE CARRIER PROTEIN YRBD-RELATED"/>
    <property type="match status" value="1"/>
</dbReference>
<dbReference type="PANTHER" id="PTHR30330">
    <property type="entry name" value="AGSS FAMILY TRANSPORTER, SODIUM-ALANINE"/>
    <property type="match status" value="1"/>
</dbReference>
<keyword evidence="3" id="KW-0813">Transport</keyword>
<feature type="transmembrane region" description="Helical" evidence="8">
    <location>
        <begin position="182"/>
        <end position="199"/>
    </location>
</feature>
<evidence type="ECO:0000256" key="3">
    <source>
        <dbReference type="ARBA" id="ARBA00022448"/>
    </source>
</evidence>
<dbReference type="EMBL" id="NIBG01000011">
    <property type="protein sequence ID" value="PAB58784.1"/>
    <property type="molecule type" value="Genomic_DNA"/>
</dbReference>
<accession>A0A267MGS7</accession>
<feature type="transmembrane region" description="Helical" evidence="8">
    <location>
        <begin position="61"/>
        <end position="82"/>
    </location>
</feature>
<keyword evidence="4" id="KW-1003">Cell membrane</keyword>
<feature type="transmembrane region" description="Helical" evidence="8">
    <location>
        <begin position="94"/>
        <end position="111"/>
    </location>
</feature>
<feature type="transmembrane region" description="Helical" evidence="8">
    <location>
        <begin position="384"/>
        <end position="405"/>
    </location>
</feature>
<evidence type="ECO:0000256" key="6">
    <source>
        <dbReference type="ARBA" id="ARBA00022989"/>
    </source>
</evidence>
<feature type="transmembrane region" description="Helical" evidence="8">
    <location>
        <begin position="211"/>
        <end position="230"/>
    </location>
</feature>
<dbReference type="RefSeq" id="WP_095134138.1">
    <property type="nucleotide sequence ID" value="NZ_NIBG01000011.1"/>
</dbReference>
<feature type="transmembrane region" description="Helical" evidence="8">
    <location>
        <begin position="20"/>
        <end position="40"/>
    </location>
</feature>
<dbReference type="GO" id="GO:0005283">
    <property type="term" value="F:amino acid:sodium symporter activity"/>
    <property type="evidence" value="ECO:0007669"/>
    <property type="project" value="InterPro"/>
</dbReference>
<reference evidence="9 10" key="1">
    <citation type="submission" date="2017-06" db="EMBL/GenBank/DDBJ databases">
        <title>Draft genome sequence of anaerobic fermentative bacterium Anaeromicrobium sediminis DY2726D isolated from West Pacific Ocean sediments.</title>
        <authorList>
            <person name="Zeng X."/>
        </authorList>
    </citation>
    <scope>NUCLEOTIDE SEQUENCE [LARGE SCALE GENOMIC DNA]</scope>
    <source>
        <strain evidence="9 10">DY2726D</strain>
    </source>
</reference>
<feature type="transmembrane region" description="Helical" evidence="8">
    <location>
        <begin position="131"/>
        <end position="150"/>
    </location>
</feature>
<comment type="similarity">
    <text evidence="2">Belongs to the alanine or glycine:cation symporter (AGCS) (TC 2.A.25) family.</text>
</comment>
<feature type="transmembrane region" description="Helical" evidence="8">
    <location>
        <begin position="250"/>
        <end position="271"/>
    </location>
</feature>
<organism evidence="9 10">
    <name type="scientific">Anaeromicrobium sediminis</name>
    <dbReference type="NCBI Taxonomy" id="1478221"/>
    <lineage>
        <taxon>Bacteria</taxon>
        <taxon>Bacillati</taxon>
        <taxon>Bacillota</taxon>
        <taxon>Clostridia</taxon>
        <taxon>Peptostreptococcales</taxon>
        <taxon>Thermotaleaceae</taxon>
        <taxon>Anaeromicrobium</taxon>
    </lineage>
</organism>
<evidence type="ECO:0000256" key="1">
    <source>
        <dbReference type="ARBA" id="ARBA00004651"/>
    </source>
</evidence>
<evidence type="ECO:0000256" key="7">
    <source>
        <dbReference type="ARBA" id="ARBA00023136"/>
    </source>
</evidence>
<evidence type="ECO:0000256" key="8">
    <source>
        <dbReference type="SAM" id="Phobius"/>
    </source>
</evidence>
<feature type="transmembrane region" description="Helical" evidence="8">
    <location>
        <begin position="292"/>
        <end position="314"/>
    </location>
</feature>
<name>A0A267MGS7_9FIRM</name>
<evidence type="ECO:0008006" key="11">
    <source>
        <dbReference type="Google" id="ProtNLM"/>
    </source>
</evidence>
<proteinExistence type="inferred from homology"/>
<evidence type="ECO:0000256" key="5">
    <source>
        <dbReference type="ARBA" id="ARBA00022692"/>
    </source>
</evidence>
<keyword evidence="7 8" id="KW-0472">Membrane</keyword>
<feature type="transmembrane region" description="Helical" evidence="8">
    <location>
        <begin position="347"/>
        <end position="372"/>
    </location>
</feature>
<comment type="subcellular location">
    <subcellularLocation>
        <location evidence="1">Cell membrane</location>
        <topology evidence="1">Multi-pass membrane protein</topology>
    </subcellularLocation>
</comment>
<dbReference type="Proteomes" id="UP000216024">
    <property type="component" value="Unassembled WGS sequence"/>
</dbReference>
<evidence type="ECO:0000313" key="10">
    <source>
        <dbReference type="Proteomes" id="UP000216024"/>
    </source>
</evidence>
<keyword evidence="10" id="KW-1185">Reference proteome</keyword>
<evidence type="ECO:0000256" key="2">
    <source>
        <dbReference type="ARBA" id="ARBA00009261"/>
    </source>
</evidence>
<protein>
    <recommendedName>
        <fullName evidence="11">Sodium:solute symporter</fullName>
    </recommendedName>
</protein>